<dbReference type="SUPFAM" id="SSF53448">
    <property type="entry name" value="Nucleotide-diphospho-sugar transferases"/>
    <property type="match status" value="1"/>
</dbReference>
<dbReference type="Proteomes" id="UP000075653">
    <property type="component" value="Unassembled WGS sequence"/>
</dbReference>
<name>A0A149VXZ7_9PROT</name>
<evidence type="ECO:0000313" key="3">
    <source>
        <dbReference type="EMBL" id="KXW58066.1"/>
    </source>
</evidence>
<dbReference type="AlphaFoldDB" id="A0A149VXZ7"/>
<comment type="caution">
    <text evidence="3">The sequence shown here is derived from an EMBL/GenBank/DDBJ whole genome shotgun (WGS) entry which is preliminary data.</text>
</comment>
<feature type="domain" description="Glycosyltransferase 2-like" evidence="2">
    <location>
        <begin position="8"/>
        <end position="167"/>
    </location>
</feature>
<dbReference type="PANTHER" id="PTHR22916">
    <property type="entry name" value="GLYCOSYLTRANSFERASE"/>
    <property type="match status" value="1"/>
</dbReference>
<dbReference type="InterPro" id="IPR001173">
    <property type="entry name" value="Glyco_trans_2-like"/>
</dbReference>
<evidence type="ECO:0000256" key="1">
    <source>
        <dbReference type="SAM" id="Coils"/>
    </source>
</evidence>
<keyword evidence="3" id="KW-0328">Glycosyltransferase</keyword>
<dbReference type="Gene3D" id="3.40.50.2000">
    <property type="entry name" value="Glycogen Phosphorylase B"/>
    <property type="match status" value="1"/>
</dbReference>
<dbReference type="PATRIC" id="fig|1789004.3.peg.1436"/>
<dbReference type="EMBL" id="LRRD01000026">
    <property type="protein sequence ID" value="KXW58066.1"/>
    <property type="molecule type" value="Genomic_DNA"/>
</dbReference>
<sequence length="1191" mass="134824">MSANPKVSVILTSFNRGKYIRESIESVLSQTFQDLELIIWDDASSDNSWEIIGSYVDPRIKAYRNDETRRYVANRAIQEVATGQYIAIHHSDDVWEPEKLERQVRFLDENPSIGAVFCQTHVIDETGVLLEDDSHFYATIFDQPNRTRFQWLNFFFYHANALCHPSILIRKLCYEDCGVYRKGLGQLPDLEMWIRLCFKYDIHVLPEKLMRFRVRSNEANASGNRPETQARTATEFHLILENYQQIRSAEEMLAIFPEAEEYVRKEEFEPDYVLALLALQDKALPWARLFGISLLYRLLADPEKASRIKAGYDFDYRDFITLTGKYPVFPHTDETAPVSDLIQSQVKILKATLMESENRIAELQQQLSEQRKSHLAIESSLSWRLMSPLRKISSKMQQVAKTAYLEKFMAMGAPHKGLEVDVDFYLKMYPDVARMGLNPADHYRTHGRREGRLPNPEYIQKLGDFSEFTVTRETLLIIFAEGSAADSENFLIEMMALLGLRYNLIALVIEGDERRMSLRSAGAVVFQVAAKNANPVLWEAVIDNICRCQTIRLALIDGIGPLCFSRMLARLFIPTISLPHDLISENHSAGALEETLYWSSLTLFPCQSLLTAARSFFPYLDDRIATVLRQGLSLSALRKQEPLASLHCSPRASNEIVVLGGGELQYQSGVDLFVACAAILIQESPNVRYRFIWIRESEGTTPDQKYISSVVDQIQRMGVAQVMSYFDKKSPATPGYAEADLYLLTTRFSAFSSEGLEAMAAGLPVVCFDQGSVVPEILSEEGLDEACVAPYLDIHHMADQVRLLSENENQRRAIGTRCRSLVRQPKFGREAYVSALEKIACSILDRPTQIRADIEDIHRSGRFCYDFASIQLGREIPEKERIHAYILSWLTGIRRTKPTPGFHPAVYAAEHGLANPHADSFADYIRAGCPQGPWLQHVIRPMDTRKLVVPENQKVALHLHVFYPHLLSAMLERLEQNTLKPDLFVSVPHADHRILVEEILANYSGRVVRLEVVPNRGRDIGPLLTQFGAELLTNYELIGHLHTKLSPHADPDIGASWYFFLLEHLLGGVGGAMADTIIAAMVADPTLGLVFPDNPHPVGWDRNLPHALHLAKRLGIEKLPEHFNFPVGTMFWARAEKLRPLFDLSLTWSDYPAEPVATDGTLLHAIERIFPFLPSPACARNAVVNVSGLSR</sequence>
<dbReference type="SUPFAM" id="SSF53756">
    <property type="entry name" value="UDP-Glycosyltransferase/glycogen phosphorylase"/>
    <property type="match status" value="1"/>
</dbReference>
<dbReference type="PANTHER" id="PTHR22916:SF3">
    <property type="entry name" value="UDP-GLCNAC:BETAGAL BETA-1,3-N-ACETYLGLUCOSAMINYLTRANSFERASE-LIKE PROTEIN 1"/>
    <property type="match status" value="1"/>
</dbReference>
<gene>
    <name evidence="3" type="primary">epsE_3</name>
    <name evidence="3" type="ORF">FEMY_14170</name>
</gene>
<dbReference type="GO" id="GO:0016758">
    <property type="term" value="F:hexosyltransferase activity"/>
    <property type="evidence" value="ECO:0007669"/>
    <property type="project" value="UniProtKB-ARBA"/>
</dbReference>
<reference evidence="3 4" key="1">
    <citation type="submission" date="2016-01" db="EMBL/GenBank/DDBJ databases">
        <title>Genome sequence of the acidophilic iron oxidising Ferrovum strain Z-31.</title>
        <authorList>
            <person name="Poehlein A."/>
            <person name="Ullrich S.R."/>
            <person name="Schloemann M."/>
            <person name="Muehling M."/>
            <person name="Daniel R."/>
        </authorList>
    </citation>
    <scope>NUCLEOTIDE SEQUENCE [LARGE SCALE GENOMIC DNA]</scope>
    <source>
        <strain evidence="3 4">Z-31</strain>
    </source>
</reference>
<protein>
    <submittedName>
        <fullName evidence="3">Putative glycosyltransferase EpsE</fullName>
        <ecNumber evidence="3">2.4.-.-</ecNumber>
    </submittedName>
</protein>
<dbReference type="Pfam" id="PF05045">
    <property type="entry name" value="RgpF"/>
    <property type="match status" value="1"/>
</dbReference>
<proteinExistence type="predicted"/>
<keyword evidence="3" id="KW-0808">Transferase</keyword>
<dbReference type="InterPro" id="IPR029044">
    <property type="entry name" value="Nucleotide-diphossugar_trans"/>
</dbReference>
<accession>A0A149VXZ7</accession>
<dbReference type="EC" id="2.4.-.-" evidence="3"/>
<keyword evidence="4" id="KW-1185">Reference proteome</keyword>
<evidence type="ECO:0000313" key="4">
    <source>
        <dbReference type="Proteomes" id="UP000075653"/>
    </source>
</evidence>
<organism evidence="3 4">
    <name type="scientific">Ferrovum myxofaciens</name>
    <dbReference type="NCBI Taxonomy" id="416213"/>
    <lineage>
        <taxon>Bacteria</taxon>
        <taxon>Pseudomonadati</taxon>
        <taxon>Pseudomonadota</taxon>
        <taxon>Betaproteobacteria</taxon>
        <taxon>Ferrovales</taxon>
        <taxon>Ferrovaceae</taxon>
        <taxon>Ferrovum</taxon>
    </lineage>
</organism>
<dbReference type="Gene3D" id="3.90.550.10">
    <property type="entry name" value="Spore Coat Polysaccharide Biosynthesis Protein SpsA, Chain A"/>
    <property type="match status" value="1"/>
</dbReference>
<dbReference type="InterPro" id="IPR007739">
    <property type="entry name" value="RgpF"/>
</dbReference>
<keyword evidence="1" id="KW-0175">Coiled coil</keyword>
<dbReference type="STRING" id="1789004.FEMY_14170"/>
<dbReference type="RefSeq" id="WP_062188103.1">
    <property type="nucleotide sequence ID" value="NZ_LRRD01000026.1"/>
</dbReference>
<evidence type="ECO:0000259" key="2">
    <source>
        <dbReference type="Pfam" id="PF00535"/>
    </source>
</evidence>
<dbReference type="Pfam" id="PF00535">
    <property type="entry name" value="Glycos_transf_2"/>
    <property type="match status" value="1"/>
</dbReference>
<feature type="coiled-coil region" evidence="1">
    <location>
        <begin position="346"/>
        <end position="373"/>
    </location>
</feature>
<dbReference type="Pfam" id="PF13692">
    <property type="entry name" value="Glyco_trans_1_4"/>
    <property type="match status" value="1"/>
</dbReference>